<keyword evidence="1" id="KW-0812">Transmembrane</keyword>
<gene>
    <name evidence="2" type="ORF">A6E04_19395</name>
</gene>
<dbReference type="EMBL" id="MAJU01000031">
    <property type="protein sequence ID" value="OCH17021.1"/>
    <property type="molecule type" value="Genomic_DNA"/>
</dbReference>
<evidence type="ECO:0000313" key="2">
    <source>
        <dbReference type="EMBL" id="OCH17021.1"/>
    </source>
</evidence>
<evidence type="ECO:0000256" key="1">
    <source>
        <dbReference type="SAM" id="Phobius"/>
    </source>
</evidence>
<reference evidence="2 3" key="1">
    <citation type="submission" date="2016-06" db="EMBL/GenBank/DDBJ databases">
        <authorList>
            <person name="Kjaerup R.B."/>
            <person name="Dalgaard T.S."/>
            <person name="Juul-Madsen H.R."/>
        </authorList>
    </citation>
    <scope>NUCLEOTIDE SEQUENCE [LARGE SCALE GENOMIC DNA]</scope>
    <source>
        <strain evidence="2 3">1S159</strain>
    </source>
</reference>
<keyword evidence="1" id="KW-0472">Membrane</keyword>
<dbReference type="OrthoDB" id="5875988at2"/>
<accession>A0A1B9NTH7</accession>
<feature type="transmembrane region" description="Helical" evidence="1">
    <location>
        <begin position="92"/>
        <end position="114"/>
    </location>
</feature>
<proteinExistence type="predicted"/>
<organism evidence="2 3">
    <name type="scientific">Aliivibrio logei</name>
    <name type="common">Vibrio logei</name>
    <dbReference type="NCBI Taxonomy" id="688"/>
    <lineage>
        <taxon>Bacteria</taxon>
        <taxon>Pseudomonadati</taxon>
        <taxon>Pseudomonadota</taxon>
        <taxon>Gammaproteobacteria</taxon>
        <taxon>Vibrionales</taxon>
        <taxon>Vibrionaceae</taxon>
        <taxon>Aliivibrio</taxon>
    </lineage>
</organism>
<name>A0A1B9NTH7_ALILO</name>
<dbReference type="AlphaFoldDB" id="A0A1B9NTH7"/>
<sequence>MIKPSVFFVLILCIAGYSFAKNYHKTHYNLKRSSGYHTFLMSAVLGAILFSIATIVYIAGLQIGNATGLDVSFGRYILIDVFKGGQSASEVIVFDIALISMLLAWVIPALYYFIKGNKKALFFNQFAEDPKSPEFTRLFFMSHYHEMPILFTMSDRKVYIGFVTEIYSNDFNDIHIIPYVSGYRDKDTLELKTVTPYQDVMDEIKNNNQKDVDLKTFTVALPLREIAHAHLYDFNHEENFHEKEQKHRDKLEFDKGNHWL</sequence>
<dbReference type="RefSeq" id="WP_065612147.1">
    <property type="nucleotide sequence ID" value="NZ_CAWMPN010000031.1"/>
</dbReference>
<comment type="caution">
    <text evidence="2">The sequence shown here is derived from an EMBL/GenBank/DDBJ whole genome shotgun (WGS) entry which is preliminary data.</text>
</comment>
<feature type="transmembrane region" description="Helical" evidence="1">
    <location>
        <begin position="36"/>
        <end position="59"/>
    </location>
</feature>
<dbReference type="Proteomes" id="UP000093523">
    <property type="component" value="Unassembled WGS sequence"/>
</dbReference>
<protein>
    <submittedName>
        <fullName evidence="2">Uncharacterized protein</fullName>
    </submittedName>
</protein>
<keyword evidence="1" id="KW-1133">Transmembrane helix</keyword>
<evidence type="ECO:0000313" key="3">
    <source>
        <dbReference type="Proteomes" id="UP000093523"/>
    </source>
</evidence>